<sequence>MSAILYDYLLPLMGHDAATYWATLLVIKPV</sequence>
<evidence type="ECO:0000313" key="2">
    <source>
        <dbReference type="Proteomes" id="UP000502345"/>
    </source>
</evidence>
<dbReference type="EMBL" id="CP050124">
    <property type="protein sequence ID" value="QIP41046.1"/>
    <property type="molecule type" value="Genomic_DNA"/>
</dbReference>
<dbReference type="Proteomes" id="UP000502345">
    <property type="component" value="Chromosome"/>
</dbReference>
<name>A0A1F2PRV3_RHOER</name>
<proteinExistence type="predicted"/>
<protein>
    <submittedName>
        <fullName evidence="1">Uncharacterized protein</fullName>
    </submittedName>
</protein>
<gene>
    <name evidence="1" type="ORF">G9444_3802</name>
</gene>
<dbReference type="AlphaFoldDB" id="A0A1F2PRV3"/>
<organism evidence="1 2">
    <name type="scientific">Rhodococcus erythropolis</name>
    <name type="common">Arthrobacter picolinophilus</name>
    <dbReference type="NCBI Taxonomy" id="1833"/>
    <lineage>
        <taxon>Bacteria</taxon>
        <taxon>Bacillati</taxon>
        <taxon>Actinomycetota</taxon>
        <taxon>Actinomycetes</taxon>
        <taxon>Mycobacteriales</taxon>
        <taxon>Nocardiaceae</taxon>
        <taxon>Rhodococcus</taxon>
        <taxon>Rhodococcus erythropolis group</taxon>
    </lineage>
</organism>
<evidence type="ECO:0000313" key="1">
    <source>
        <dbReference type="EMBL" id="QIP41046.1"/>
    </source>
</evidence>
<accession>A0A1F2PRV3</accession>
<reference evidence="1 2" key="1">
    <citation type="submission" date="2020-03" db="EMBL/GenBank/DDBJ databases">
        <title>Screen low temperature-resistant strains for efficient degradation of petroleum hydrocarbons under the low temperature.</title>
        <authorList>
            <person name="Wang Y."/>
            <person name="Chen J."/>
        </authorList>
    </citation>
    <scope>NUCLEOTIDE SEQUENCE [LARGE SCALE GENOMIC DNA]</scope>
    <source>
        <strain evidence="1 2">KB1</strain>
    </source>
</reference>